<keyword evidence="6" id="KW-1185">Reference proteome</keyword>
<dbReference type="RefSeq" id="WP_069697215.1">
    <property type="nucleotide sequence ID" value="NZ_JAGGMA010000009.1"/>
</dbReference>
<accession>A0A1E5L189</accession>
<dbReference type="GO" id="GO:0003700">
    <property type="term" value="F:DNA-binding transcription factor activity"/>
    <property type="evidence" value="ECO:0007669"/>
    <property type="project" value="TreeGrafter"/>
</dbReference>
<dbReference type="InterPro" id="IPR028082">
    <property type="entry name" value="Peripla_BP_I"/>
</dbReference>
<keyword evidence="2" id="KW-0238">DNA-binding</keyword>
<organism evidence="5 6">
    <name type="scientific">Enterococcus rivorum</name>
    <dbReference type="NCBI Taxonomy" id="762845"/>
    <lineage>
        <taxon>Bacteria</taxon>
        <taxon>Bacillati</taxon>
        <taxon>Bacillota</taxon>
        <taxon>Bacilli</taxon>
        <taxon>Lactobacillales</taxon>
        <taxon>Enterococcaceae</taxon>
        <taxon>Enterococcus</taxon>
    </lineage>
</organism>
<dbReference type="Pfam" id="PF13377">
    <property type="entry name" value="Peripla_BP_3"/>
    <property type="match status" value="1"/>
</dbReference>
<dbReference type="OrthoDB" id="43195at2"/>
<evidence type="ECO:0000256" key="2">
    <source>
        <dbReference type="ARBA" id="ARBA00023125"/>
    </source>
</evidence>
<dbReference type="InterPro" id="IPR046335">
    <property type="entry name" value="LacI/GalR-like_sensor"/>
</dbReference>
<dbReference type="Gene3D" id="1.10.260.40">
    <property type="entry name" value="lambda repressor-like DNA-binding domains"/>
    <property type="match status" value="1"/>
</dbReference>
<dbReference type="Proteomes" id="UP000095256">
    <property type="component" value="Unassembled WGS sequence"/>
</dbReference>
<name>A0A1E5L189_9ENTE</name>
<dbReference type="InterPro" id="IPR010982">
    <property type="entry name" value="Lambda_DNA-bd_dom_sf"/>
</dbReference>
<evidence type="ECO:0000256" key="3">
    <source>
        <dbReference type="ARBA" id="ARBA00023163"/>
    </source>
</evidence>
<dbReference type="PANTHER" id="PTHR30146">
    <property type="entry name" value="LACI-RELATED TRANSCRIPTIONAL REPRESSOR"/>
    <property type="match status" value="1"/>
</dbReference>
<dbReference type="CDD" id="cd01392">
    <property type="entry name" value="HTH_LacI"/>
    <property type="match status" value="1"/>
</dbReference>
<dbReference type="AlphaFoldDB" id="A0A1E5L189"/>
<proteinExistence type="predicted"/>
<dbReference type="SUPFAM" id="SSF47413">
    <property type="entry name" value="lambda repressor-like DNA-binding domains"/>
    <property type="match status" value="1"/>
</dbReference>
<keyword evidence="3" id="KW-0804">Transcription</keyword>
<dbReference type="InterPro" id="IPR000843">
    <property type="entry name" value="HTH_LacI"/>
</dbReference>
<evidence type="ECO:0000256" key="1">
    <source>
        <dbReference type="ARBA" id="ARBA00023015"/>
    </source>
</evidence>
<evidence type="ECO:0000313" key="6">
    <source>
        <dbReference type="Proteomes" id="UP000095256"/>
    </source>
</evidence>
<dbReference type="Pfam" id="PF00356">
    <property type="entry name" value="LacI"/>
    <property type="match status" value="1"/>
</dbReference>
<dbReference type="Gene3D" id="3.40.50.2300">
    <property type="match status" value="2"/>
</dbReference>
<feature type="domain" description="HTH lacI-type" evidence="4">
    <location>
        <begin position="2"/>
        <end position="61"/>
    </location>
</feature>
<dbReference type="CDD" id="cd01544">
    <property type="entry name" value="PBP1_GalR"/>
    <property type="match status" value="1"/>
</dbReference>
<evidence type="ECO:0000259" key="4">
    <source>
        <dbReference type="PROSITE" id="PS50932"/>
    </source>
</evidence>
<dbReference type="GO" id="GO:0000976">
    <property type="term" value="F:transcription cis-regulatory region binding"/>
    <property type="evidence" value="ECO:0007669"/>
    <property type="project" value="TreeGrafter"/>
</dbReference>
<evidence type="ECO:0000313" key="5">
    <source>
        <dbReference type="EMBL" id="OEH83865.1"/>
    </source>
</evidence>
<dbReference type="SMART" id="SM00354">
    <property type="entry name" value="HTH_LACI"/>
    <property type="match status" value="1"/>
</dbReference>
<dbReference type="PRINTS" id="PR00036">
    <property type="entry name" value="HTHLACI"/>
</dbReference>
<protein>
    <submittedName>
        <fullName evidence="5">LacI family transcriptional regulator</fullName>
    </submittedName>
</protein>
<comment type="caution">
    <text evidence="5">The sequence shown here is derived from an EMBL/GenBank/DDBJ whole genome shotgun (WGS) entry which is preliminary data.</text>
</comment>
<sequence>MATIKDIAALAGVSSATVSRVLNYDSELSVGHETKKKIFEIAEELNYTKHKKNQNKTNLKILLVQWYNEAEELEDLYYLSIRLGIEKKAQELGIELVKQPVKKMVEKRVDGILALGKFDQKQVEHLSDMTNNLLFVDFDAFDLGYNSLVVDFFQSVSLVINYFLEQQHEKIGILTGKEFTRDSQEPIEDKRFTIFHTELSKLGLYNKEYVVRAEFSVESGYQMMKKFLAEKKADLPTAFFASNDALAIGALKAIQEFGYQVPQDISVIGFNDISVVKYVSPALSTVKVHTEWMGELALETISSFIQEKAPVPRKITVGTELIIRESTRVINTAP</sequence>
<dbReference type="SUPFAM" id="SSF53822">
    <property type="entry name" value="Periplasmic binding protein-like I"/>
    <property type="match status" value="1"/>
</dbReference>
<dbReference type="PROSITE" id="PS00356">
    <property type="entry name" value="HTH_LACI_1"/>
    <property type="match status" value="1"/>
</dbReference>
<dbReference type="PANTHER" id="PTHR30146:SF149">
    <property type="entry name" value="HTH-TYPE TRANSCRIPTIONAL REGULATOR EBGR"/>
    <property type="match status" value="1"/>
</dbReference>
<dbReference type="STRING" id="762845.BCR26_07650"/>
<dbReference type="PROSITE" id="PS50932">
    <property type="entry name" value="HTH_LACI_2"/>
    <property type="match status" value="1"/>
</dbReference>
<gene>
    <name evidence="5" type="ORF">BCR26_07650</name>
</gene>
<dbReference type="EMBL" id="MIEK01000002">
    <property type="protein sequence ID" value="OEH83865.1"/>
    <property type="molecule type" value="Genomic_DNA"/>
</dbReference>
<reference evidence="5 6" key="1">
    <citation type="submission" date="2016-09" db="EMBL/GenBank/DDBJ databases">
        <authorList>
            <person name="Capua I."/>
            <person name="De Benedictis P."/>
            <person name="Joannis T."/>
            <person name="Lombin L.H."/>
            <person name="Cattoli G."/>
        </authorList>
    </citation>
    <scope>NUCLEOTIDE SEQUENCE [LARGE SCALE GENOMIC DNA]</scope>
    <source>
        <strain evidence="5 6">LMG 25899</strain>
    </source>
</reference>
<keyword evidence="1" id="KW-0805">Transcription regulation</keyword>